<proteinExistence type="predicted"/>
<dbReference type="InterPro" id="IPR025334">
    <property type="entry name" value="DUF4240"/>
</dbReference>
<sequence>MDINRFWHLIDDARAQVADPADAEAVAAQAVVILAAQDPEEIVEAQQRFWDLMAASYRAPLWAAAYQINGGCSDDGFEYFRGWLIAQGRTVFEQAVGDPDSLADHPAVLAAADGGDLECEDVLGIAWEAYKRATGEELPGGSFTISYPALDPDWRFCFDDPSEIARRLPRLDALF</sequence>
<reference evidence="2 3" key="1">
    <citation type="submission" date="2019-10" db="EMBL/GenBank/DDBJ databases">
        <title>Streptomyces smaragdinus sp. nov. and Streptomyces fabii sp. nov., isolated from the gut of fungus growing-termite Macrotermes natalensis.</title>
        <authorList>
            <person name="Schwitalla J."/>
            <person name="Benndorf R."/>
            <person name="Martin K."/>
            <person name="De Beer W."/>
            <person name="Kaster A.-K."/>
            <person name="Vollmers J."/>
            <person name="Poulsen M."/>
            <person name="Beemelmanns C."/>
        </authorList>
    </citation>
    <scope>NUCLEOTIDE SEQUENCE [LARGE SCALE GENOMIC DNA]</scope>
    <source>
        <strain evidence="2 3">RB5</strain>
    </source>
</reference>
<dbReference type="EMBL" id="WEGJ01000021">
    <property type="protein sequence ID" value="MQY14466.1"/>
    <property type="molecule type" value="Genomic_DNA"/>
</dbReference>
<dbReference type="RefSeq" id="WP_153455166.1">
    <property type="nucleotide sequence ID" value="NZ_WEGJ01000021.1"/>
</dbReference>
<dbReference type="Pfam" id="PF14024">
    <property type="entry name" value="DUF4240"/>
    <property type="match status" value="1"/>
</dbReference>
<feature type="domain" description="DUF4240" evidence="1">
    <location>
        <begin position="1"/>
        <end position="132"/>
    </location>
</feature>
<dbReference type="Proteomes" id="UP000466345">
    <property type="component" value="Unassembled WGS sequence"/>
</dbReference>
<gene>
    <name evidence="2" type="ORF">SRB5_46330</name>
</gene>
<protein>
    <recommendedName>
        <fullName evidence="1">DUF4240 domain-containing protein</fullName>
    </recommendedName>
</protein>
<organism evidence="2 3">
    <name type="scientific">Streptomyces smaragdinus</name>
    <dbReference type="NCBI Taxonomy" id="2585196"/>
    <lineage>
        <taxon>Bacteria</taxon>
        <taxon>Bacillati</taxon>
        <taxon>Actinomycetota</taxon>
        <taxon>Actinomycetes</taxon>
        <taxon>Kitasatosporales</taxon>
        <taxon>Streptomycetaceae</taxon>
        <taxon>Streptomyces</taxon>
    </lineage>
</organism>
<keyword evidence="3" id="KW-1185">Reference proteome</keyword>
<comment type="caution">
    <text evidence="2">The sequence shown here is derived from an EMBL/GenBank/DDBJ whole genome shotgun (WGS) entry which is preliminary data.</text>
</comment>
<dbReference type="AlphaFoldDB" id="A0A7K0CLV7"/>
<evidence type="ECO:0000313" key="2">
    <source>
        <dbReference type="EMBL" id="MQY14466.1"/>
    </source>
</evidence>
<name>A0A7K0CLV7_9ACTN</name>
<accession>A0A7K0CLV7</accession>
<evidence type="ECO:0000259" key="1">
    <source>
        <dbReference type="Pfam" id="PF14024"/>
    </source>
</evidence>
<dbReference type="OrthoDB" id="6200718at2"/>
<evidence type="ECO:0000313" key="3">
    <source>
        <dbReference type="Proteomes" id="UP000466345"/>
    </source>
</evidence>